<dbReference type="SUPFAM" id="SSF46785">
    <property type="entry name" value="Winged helix' DNA-binding domain"/>
    <property type="match status" value="1"/>
</dbReference>
<dbReference type="SMART" id="SM00347">
    <property type="entry name" value="HTH_MARR"/>
    <property type="match status" value="1"/>
</dbReference>
<dbReference type="InterPro" id="IPR036388">
    <property type="entry name" value="WH-like_DNA-bd_sf"/>
</dbReference>
<keyword evidence="3" id="KW-0804">Transcription</keyword>
<evidence type="ECO:0000256" key="3">
    <source>
        <dbReference type="ARBA" id="ARBA00023163"/>
    </source>
</evidence>
<gene>
    <name evidence="5" type="ORF">ACFFGH_25370</name>
</gene>
<dbReference type="InterPro" id="IPR036390">
    <property type="entry name" value="WH_DNA-bd_sf"/>
</dbReference>
<keyword evidence="2" id="KW-0238">DNA-binding</keyword>
<dbReference type="InterPro" id="IPR023187">
    <property type="entry name" value="Tscrpt_reg_MarR-type_CS"/>
</dbReference>
<feature type="domain" description="HTH marR-type" evidence="4">
    <location>
        <begin position="20"/>
        <end position="155"/>
    </location>
</feature>
<dbReference type="PROSITE" id="PS50995">
    <property type="entry name" value="HTH_MARR_2"/>
    <property type="match status" value="1"/>
</dbReference>
<dbReference type="PRINTS" id="PR00598">
    <property type="entry name" value="HTHMARR"/>
</dbReference>
<keyword evidence="1" id="KW-0805">Transcription regulation</keyword>
<proteinExistence type="predicted"/>
<dbReference type="PROSITE" id="PS01117">
    <property type="entry name" value="HTH_MARR_1"/>
    <property type="match status" value="1"/>
</dbReference>
<dbReference type="Pfam" id="PF12802">
    <property type="entry name" value="MarR_2"/>
    <property type="match status" value="1"/>
</dbReference>
<name>A0ABV6RZ42_9GAMM</name>
<evidence type="ECO:0000313" key="5">
    <source>
        <dbReference type="EMBL" id="MFC0681173.1"/>
    </source>
</evidence>
<dbReference type="InterPro" id="IPR000835">
    <property type="entry name" value="HTH_MarR-typ"/>
</dbReference>
<comment type="caution">
    <text evidence="5">The sequence shown here is derived from an EMBL/GenBank/DDBJ whole genome shotgun (WGS) entry which is preliminary data.</text>
</comment>
<evidence type="ECO:0000256" key="2">
    <source>
        <dbReference type="ARBA" id="ARBA00023125"/>
    </source>
</evidence>
<dbReference type="EMBL" id="JBHLTG010000007">
    <property type="protein sequence ID" value="MFC0681173.1"/>
    <property type="molecule type" value="Genomic_DNA"/>
</dbReference>
<accession>A0ABV6RZ42</accession>
<dbReference type="Proteomes" id="UP001589896">
    <property type="component" value="Unassembled WGS sequence"/>
</dbReference>
<dbReference type="PANTHER" id="PTHR33164">
    <property type="entry name" value="TRANSCRIPTIONAL REGULATOR, MARR FAMILY"/>
    <property type="match status" value="1"/>
</dbReference>
<dbReference type="RefSeq" id="WP_386673545.1">
    <property type="nucleotide sequence ID" value="NZ_JBHLTG010000007.1"/>
</dbReference>
<sequence>MPGEHADTATVGTEATRALAHESALALTAAFRTIDSFRRFIAAHHDIGTNEVRALSRISEGEHVTPKALADSLELTTGSVTSLIDRLESAGLVVRTPHPQDRRSLQLELTPEGTSKMNAVYDAFEMQVQEAVNAVPESHVRAANEYLAVVARTVRSRGA</sequence>
<dbReference type="Gene3D" id="1.10.10.10">
    <property type="entry name" value="Winged helix-like DNA-binding domain superfamily/Winged helix DNA-binding domain"/>
    <property type="match status" value="1"/>
</dbReference>
<evidence type="ECO:0000256" key="1">
    <source>
        <dbReference type="ARBA" id="ARBA00023015"/>
    </source>
</evidence>
<organism evidence="5 6">
    <name type="scientific">Lysobacter korlensis</name>
    <dbReference type="NCBI Taxonomy" id="553636"/>
    <lineage>
        <taxon>Bacteria</taxon>
        <taxon>Pseudomonadati</taxon>
        <taxon>Pseudomonadota</taxon>
        <taxon>Gammaproteobacteria</taxon>
        <taxon>Lysobacterales</taxon>
        <taxon>Lysobacteraceae</taxon>
        <taxon>Lysobacter</taxon>
    </lineage>
</organism>
<keyword evidence="6" id="KW-1185">Reference proteome</keyword>
<protein>
    <submittedName>
        <fullName evidence="5">MarR family winged helix-turn-helix transcriptional regulator</fullName>
    </submittedName>
</protein>
<dbReference type="InterPro" id="IPR039422">
    <property type="entry name" value="MarR/SlyA-like"/>
</dbReference>
<dbReference type="PANTHER" id="PTHR33164:SF43">
    <property type="entry name" value="HTH-TYPE TRANSCRIPTIONAL REPRESSOR YETL"/>
    <property type="match status" value="1"/>
</dbReference>
<reference evidence="5 6" key="1">
    <citation type="submission" date="2024-09" db="EMBL/GenBank/DDBJ databases">
        <authorList>
            <person name="Sun Q."/>
            <person name="Mori K."/>
        </authorList>
    </citation>
    <scope>NUCLEOTIDE SEQUENCE [LARGE SCALE GENOMIC DNA]</scope>
    <source>
        <strain evidence="5 6">KCTC 23076</strain>
    </source>
</reference>
<evidence type="ECO:0000259" key="4">
    <source>
        <dbReference type="PROSITE" id="PS50995"/>
    </source>
</evidence>
<evidence type="ECO:0000313" key="6">
    <source>
        <dbReference type="Proteomes" id="UP001589896"/>
    </source>
</evidence>